<accession>A0A839U0B9</accession>
<protein>
    <submittedName>
        <fullName evidence="1">NADH-quinone oxidoreductase subunit E</fullName>
    </submittedName>
</protein>
<organism evidence="1 2">
    <name type="scientific">Phyllobacterium trifolii</name>
    <dbReference type="NCBI Taxonomy" id="300193"/>
    <lineage>
        <taxon>Bacteria</taxon>
        <taxon>Pseudomonadati</taxon>
        <taxon>Pseudomonadota</taxon>
        <taxon>Alphaproteobacteria</taxon>
        <taxon>Hyphomicrobiales</taxon>
        <taxon>Phyllobacteriaceae</taxon>
        <taxon>Phyllobacterium</taxon>
    </lineage>
</organism>
<evidence type="ECO:0000313" key="2">
    <source>
        <dbReference type="Proteomes" id="UP000554520"/>
    </source>
</evidence>
<dbReference type="EMBL" id="JACHXN010000001">
    <property type="protein sequence ID" value="MBB3143877.1"/>
    <property type="molecule type" value="Genomic_DNA"/>
</dbReference>
<dbReference type="Gene3D" id="1.10.150.20">
    <property type="entry name" value="5' to 3' exonuclease, C-terminal subdomain"/>
    <property type="match status" value="1"/>
</dbReference>
<name>A0A839U0B9_9HYPH</name>
<dbReference type="AlphaFoldDB" id="A0A839U0B9"/>
<sequence>MSDTGTTKNSSADWAALMPKHVLPAANLLTPQLGAAAAASALGFGVASQIWGFWAGAMASAFDMNTRLTAVPGQSRVAEPQPSPDIDALKTIIRKKAGTIKEKATVSIGKMPANKMNTSIATNPLAHAVATASEIAADDLKRISGIGPKLEQVLNGMGIRTYAQIAAWTVDDLAKVDDQIKLGGRISRDDWVGQANGLMMSNGAGE</sequence>
<evidence type="ECO:0000313" key="1">
    <source>
        <dbReference type="EMBL" id="MBB3143877.1"/>
    </source>
</evidence>
<dbReference type="Pfam" id="PF14520">
    <property type="entry name" value="HHH_5"/>
    <property type="match status" value="1"/>
</dbReference>
<comment type="caution">
    <text evidence="1">The sequence shown here is derived from an EMBL/GenBank/DDBJ whole genome shotgun (WGS) entry which is preliminary data.</text>
</comment>
<proteinExistence type="predicted"/>
<dbReference type="Proteomes" id="UP000554520">
    <property type="component" value="Unassembled WGS sequence"/>
</dbReference>
<dbReference type="RefSeq" id="WP_112530893.1">
    <property type="nucleotide sequence ID" value="NZ_JACHXN010000001.1"/>
</dbReference>
<keyword evidence="2" id="KW-1185">Reference proteome</keyword>
<reference evidence="1 2" key="1">
    <citation type="submission" date="2020-08" db="EMBL/GenBank/DDBJ databases">
        <title>Genomic Encyclopedia of Type Strains, Phase III (KMG-III): the genomes of soil and plant-associated and newly described type strains.</title>
        <authorList>
            <person name="Whitman W."/>
        </authorList>
    </citation>
    <scope>NUCLEOTIDE SEQUENCE [LARGE SCALE GENOMIC DNA]</scope>
    <source>
        <strain evidence="1 2">CECT 7015</strain>
    </source>
</reference>
<gene>
    <name evidence="1" type="ORF">FHS21_000260</name>
</gene>